<dbReference type="GO" id="GO:0007018">
    <property type="term" value="P:microtubule-based movement"/>
    <property type="evidence" value="ECO:0007669"/>
    <property type="project" value="InterPro"/>
</dbReference>
<keyword evidence="6" id="KW-0206">Cytoskeleton</keyword>
<dbReference type="Pfam" id="PF00225">
    <property type="entry name" value="Kinesin"/>
    <property type="match status" value="1"/>
</dbReference>
<dbReference type="GO" id="GO:0072686">
    <property type="term" value="C:mitotic spindle"/>
    <property type="evidence" value="ECO:0007669"/>
    <property type="project" value="TreeGrafter"/>
</dbReference>
<name>A0A836GCB2_9HYME</name>
<dbReference type="GO" id="GO:0051231">
    <property type="term" value="P:spindle elongation"/>
    <property type="evidence" value="ECO:0007669"/>
    <property type="project" value="TreeGrafter"/>
</dbReference>
<feature type="compositionally biased region" description="Basic and acidic residues" evidence="9">
    <location>
        <begin position="1223"/>
        <end position="1235"/>
    </location>
</feature>
<feature type="binding site" evidence="7">
    <location>
        <begin position="141"/>
        <end position="148"/>
    </location>
    <ligand>
        <name>ATP</name>
        <dbReference type="ChEBI" id="CHEBI:30616"/>
    </ligand>
</feature>
<evidence type="ECO:0000313" key="12">
    <source>
        <dbReference type="Proteomes" id="UP000669903"/>
    </source>
</evidence>
<organism evidence="11 12">
    <name type="scientific">Acromyrmex charruanus</name>
    <dbReference type="NCBI Taxonomy" id="2715315"/>
    <lineage>
        <taxon>Eukaryota</taxon>
        <taxon>Metazoa</taxon>
        <taxon>Ecdysozoa</taxon>
        <taxon>Arthropoda</taxon>
        <taxon>Hexapoda</taxon>
        <taxon>Insecta</taxon>
        <taxon>Pterygota</taxon>
        <taxon>Neoptera</taxon>
        <taxon>Endopterygota</taxon>
        <taxon>Hymenoptera</taxon>
        <taxon>Apocrita</taxon>
        <taxon>Aculeata</taxon>
        <taxon>Formicoidea</taxon>
        <taxon>Formicidae</taxon>
        <taxon>Myrmicinae</taxon>
        <taxon>Acromyrmex</taxon>
    </lineage>
</organism>
<evidence type="ECO:0000256" key="2">
    <source>
        <dbReference type="ARBA" id="ARBA00022490"/>
    </source>
</evidence>
<feature type="domain" description="Kinesin motor" evidence="10">
    <location>
        <begin position="49"/>
        <end position="436"/>
    </location>
</feature>
<dbReference type="PROSITE" id="PS50067">
    <property type="entry name" value="KINESIN_MOTOR_2"/>
    <property type="match status" value="1"/>
</dbReference>
<dbReference type="GO" id="GO:0008017">
    <property type="term" value="F:microtubule binding"/>
    <property type="evidence" value="ECO:0007669"/>
    <property type="project" value="InterPro"/>
</dbReference>
<dbReference type="InterPro" id="IPR027417">
    <property type="entry name" value="P-loop_NTPase"/>
</dbReference>
<feature type="compositionally biased region" description="Polar residues" evidence="9">
    <location>
        <begin position="1209"/>
        <end position="1222"/>
    </location>
</feature>
<keyword evidence="5 7" id="KW-0505">Motor protein</keyword>
<dbReference type="PRINTS" id="PR00380">
    <property type="entry name" value="KINESINHEAVY"/>
</dbReference>
<dbReference type="GO" id="GO:0090307">
    <property type="term" value="P:mitotic spindle assembly"/>
    <property type="evidence" value="ECO:0007669"/>
    <property type="project" value="TreeGrafter"/>
</dbReference>
<comment type="similarity">
    <text evidence="7">Belongs to the TRAFAC class myosin-kinesin ATPase superfamily. Kinesin family.</text>
</comment>
<dbReference type="InterPro" id="IPR047149">
    <property type="entry name" value="KIF11-like"/>
</dbReference>
<dbReference type="PANTHER" id="PTHR47970:SF12">
    <property type="entry name" value="KINESIN FAMILY MEMBER 11"/>
    <property type="match status" value="1"/>
</dbReference>
<evidence type="ECO:0000259" key="10">
    <source>
        <dbReference type="PROSITE" id="PS50067"/>
    </source>
</evidence>
<accession>A0A836GCB2</accession>
<dbReference type="SMART" id="SM00129">
    <property type="entry name" value="KISc"/>
    <property type="match status" value="1"/>
</dbReference>
<dbReference type="PANTHER" id="PTHR47970">
    <property type="entry name" value="KINESIN-LIKE PROTEIN KIF11"/>
    <property type="match status" value="1"/>
</dbReference>
<protein>
    <submittedName>
        <fullName evidence="11">SUB protein</fullName>
    </submittedName>
</protein>
<evidence type="ECO:0000313" key="11">
    <source>
        <dbReference type="EMBL" id="KAG5336530.1"/>
    </source>
</evidence>
<reference evidence="11" key="1">
    <citation type="submission" date="2020-03" db="EMBL/GenBank/DDBJ databases">
        <title>Relaxed selection underlies rapid genomic changes in the transitions from sociality to social parasitism in ants.</title>
        <authorList>
            <person name="Bi X."/>
        </authorList>
    </citation>
    <scope>NUCLEOTIDE SEQUENCE</scope>
    <source>
        <strain evidence="11">BGI-DK2014a</strain>
        <tissue evidence="11">Whole body</tissue>
    </source>
</reference>
<keyword evidence="8" id="KW-0175">Coiled coil</keyword>
<dbReference type="InterPro" id="IPR036961">
    <property type="entry name" value="Kinesin_motor_dom_sf"/>
</dbReference>
<keyword evidence="4 7" id="KW-0067">ATP-binding</keyword>
<feature type="coiled-coil region" evidence="8">
    <location>
        <begin position="1122"/>
        <end position="1180"/>
    </location>
</feature>
<gene>
    <name evidence="11" type="primary">Sub</name>
    <name evidence="11" type="ORF">G6Z76_0002253</name>
</gene>
<evidence type="ECO:0000256" key="9">
    <source>
        <dbReference type="SAM" id="MobiDB-lite"/>
    </source>
</evidence>
<keyword evidence="3 7" id="KW-0547">Nucleotide-binding</keyword>
<evidence type="ECO:0000256" key="8">
    <source>
        <dbReference type="SAM" id="Coils"/>
    </source>
</evidence>
<dbReference type="SUPFAM" id="SSF52540">
    <property type="entry name" value="P-loop containing nucleoside triphosphate hydrolases"/>
    <property type="match status" value="1"/>
</dbReference>
<feature type="coiled-coil region" evidence="8">
    <location>
        <begin position="656"/>
        <end position="698"/>
    </location>
</feature>
<feature type="compositionally biased region" description="Basic and acidic residues" evidence="9">
    <location>
        <begin position="825"/>
        <end position="842"/>
    </location>
</feature>
<dbReference type="EMBL" id="JAANIC010004024">
    <property type="protein sequence ID" value="KAG5336530.1"/>
    <property type="molecule type" value="Genomic_DNA"/>
</dbReference>
<feature type="compositionally biased region" description="Low complexity" evidence="9">
    <location>
        <begin position="814"/>
        <end position="824"/>
    </location>
</feature>
<comment type="subcellular location">
    <subcellularLocation>
        <location evidence="1">Cytoplasm</location>
        <location evidence="1">Cytoskeleton</location>
    </subcellularLocation>
</comment>
<evidence type="ECO:0000256" key="5">
    <source>
        <dbReference type="ARBA" id="ARBA00023175"/>
    </source>
</evidence>
<feature type="compositionally biased region" description="Polar residues" evidence="9">
    <location>
        <begin position="1252"/>
        <end position="1267"/>
    </location>
</feature>
<dbReference type="Proteomes" id="UP000669903">
    <property type="component" value="Unassembled WGS sequence"/>
</dbReference>
<feature type="region of interest" description="Disordered" evidence="9">
    <location>
        <begin position="813"/>
        <end position="861"/>
    </location>
</feature>
<evidence type="ECO:0000256" key="7">
    <source>
        <dbReference type="PROSITE-ProRule" id="PRU00283"/>
    </source>
</evidence>
<dbReference type="InterPro" id="IPR001752">
    <property type="entry name" value="Kinesin_motor_dom"/>
</dbReference>
<dbReference type="GO" id="GO:0005524">
    <property type="term" value="F:ATP binding"/>
    <property type="evidence" value="ECO:0007669"/>
    <property type="project" value="UniProtKB-UniRule"/>
</dbReference>
<keyword evidence="2" id="KW-0963">Cytoplasm</keyword>
<evidence type="ECO:0000256" key="1">
    <source>
        <dbReference type="ARBA" id="ARBA00004245"/>
    </source>
</evidence>
<evidence type="ECO:0000256" key="6">
    <source>
        <dbReference type="ARBA" id="ARBA00023212"/>
    </source>
</evidence>
<dbReference type="GO" id="GO:0008574">
    <property type="term" value="F:plus-end-directed microtubule motor activity"/>
    <property type="evidence" value="ECO:0007669"/>
    <property type="project" value="TreeGrafter"/>
</dbReference>
<sequence length="1411" mass="161489">MTPIRKNSPEMFAKSCTQEVKTNYFFSLQCNKKPINQEQSRASKISASSVEMYLRISPASVFQKNYIVLDTRTLLTTFQSFEDKFTRNSRCAKSSEAEGRRHVFTKIFGSETSQAEMFEGSIKHRVVEFLSGKSSTIMTYGMRDSGKTYTLFGTSSSPGIITRSIELVFSAINCTIAPWYKPTFQDTVFCLNETARALEMQRKIRVLNGQSTNVNQISAEAKTFLENSQPGNPDKSEECDSESMYAVWLSFAEIYNGNIYDLLDDAETRSPLKLYMNTEGRAVCSLQKVHALTALEACQILMAGESRMSVTTGSEKSRSHTIFTMKLLKYQKDHAAEEVILSTLTFCDLAGSTQFKKSRMREGSSINNSLLVLGRCVKAVSQNRMAPFRQSNLTRMCQRALSGEENLSFIVNVVFQSNLFDEIQSILNFCDIVRKLTNYHKECKQICEFEETIRDLETFDNTMTSSSNYQSPCEIAETIGCTGSLECRNIREQNRRLKQELETVKSDMLNCEYTIRQQLADHYLRMIEELEGTYKENTKKIETEGEDLLKWSIKQVEGFYKERIDNLMQHKKRKRGNSGDYIEDSHTLYEELKAENAQVTSKVMVLKEVVKKLKQENKTILCEKNKYSFELVLVTEELKKFRQLTRAGIRKWGGNTENIEDDADCLMNNLERLMDEKVKNTEEKLEEISEYIRVMENKDAETASGAKQKLSKSEYLLNNTLNKEEELLQEACIVKLQHHTQLQERQLVQVRQCSNDTKNEIKNPSRMCMNSTTIEQHEFNDWITVPTLFADHVKSMKNKLSNVSNVDRKSLFESSGSMDCSGSRSSDRSSKDDSGVSSELRRSTSVSDHASTRENEDKCTQTCVIDEDSQNLVKENVERLEDSADLNKCNYQETVAELSQDLETIRDVIYALNEETYTNDYQMPHKEETLERLIEEKNEIGIKNDGVFKMTENKIQEYKREIYELSRKLIKVFSRCANEHLPKIENLEKELLQKTLQISEFNKRIAEMQHEFAKDYELFQKIYDFDIIVNRCQKDKNELYTQLYECSQLTLEDKLKKLTMKMTERESEIISLKSEVRNIADLNVANNEKARNLSEQIIEADESIGLVKEDLHCCKDLRKNVENTMKAEIHNLKSRLSDQENNTTLLNEIYKTYSDSQDEITRLKMQLEHKELEITLLKANKNASIKSYDILKHLQNEIEQKNKYFETANSSNNLERSLTENQKQSEETLKDHETKNSSASSSSFVPNHASSKTLTVSSAPSEKSTTFSDETDGFGYISIKLNKKSCQTDSSVKSNVYSVCETDSSEMEDNFNMRSSDTKDKKKSRNWMKVRKISGERGYIASHRRQVGGDGGRRGLMVCDDGGAGDSGGGGGDGGGEIYTGCQPPNNVIALYKLRERGEQRCSTLKPPSAP</sequence>
<dbReference type="Gene3D" id="3.40.850.10">
    <property type="entry name" value="Kinesin motor domain"/>
    <property type="match status" value="1"/>
</dbReference>
<evidence type="ECO:0000256" key="3">
    <source>
        <dbReference type="ARBA" id="ARBA00022741"/>
    </source>
</evidence>
<comment type="caution">
    <text evidence="11">The sequence shown here is derived from an EMBL/GenBank/DDBJ whole genome shotgun (WGS) entry which is preliminary data.</text>
</comment>
<keyword evidence="12" id="KW-1185">Reference proteome</keyword>
<proteinExistence type="inferred from homology"/>
<dbReference type="GO" id="GO:0005876">
    <property type="term" value="C:spindle microtubule"/>
    <property type="evidence" value="ECO:0007669"/>
    <property type="project" value="TreeGrafter"/>
</dbReference>
<feature type="non-terminal residue" evidence="11">
    <location>
        <position position="1411"/>
    </location>
</feature>
<feature type="compositionally biased region" description="Low complexity" evidence="9">
    <location>
        <begin position="1237"/>
        <end position="1251"/>
    </location>
</feature>
<feature type="coiled-coil region" evidence="8">
    <location>
        <begin position="948"/>
        <end position="1004"/>
    </location>
</feature>
<feature type="non-terminal residue" evidence="11">
    <location>
        <position position="1"/>
    </location>
</feature>
<feature type="coiled-coil region" evidence="8">
    <location>
        <begin position="589"/>
        <end position="616"/>
    </location>
</feature>
<feature type="compositionally biased region" description="Basic and acidic residues" evidence="9">
    <location>
        <begin position="850"/>
        <end position="859"/>
    </location>
</feature>
<evidence type="ECO:0000256" key="4">
    <source>
        <dbReference type="ARBA" id="ARBA00022840"/>
    </source>
</evidence>
<feature type="region of interest" description="Disordered" evidence="9">
    <location>
        <begin position="1209"/>
        <end position="1267"/>
    </location>
</feature>